<name>A0A249MW34_SPHXE</name>
<dbReference type="EMBL" id="CP022745">
    <property type="protein sequence ID" value="ASY45349.1"/>
    <property type="molecule type" value="Genomic_DNA"/>
</dbReference>
<evidence type="ECO:0000313" key="1">
    <source>
        <dbReference type="EMBL" id="ASY45349.1"/>
    </source>
</evidence>
<sequence>MSKSAPSSQDQLAARDRMMLAIMTDHVGAVLPSARNMAAMMGCTKAQSDHAMRRLRRTGAVELFGNGPGRVYHIVGVGSTLPEYPGKEVAAYTERAPEPEPVRVFNFACPRCGTRNCARHSPVPLITRAAAAMVLA</sequence>
<dbReference type="KEGG" id="shyd:CJD35_13585"/>
<dbReference type="Proteomes" id="UP000217141">
    <property type="component" value="Chromosome I"/>
</dbReference>
<evidence type="ECO:0000313" key="2">
    <source>
        <dbReference type="Proteomes" id="UP000217141"/>
    </source>
</evidence>
<reference evidence="1 2" key="1">
    <citation type="submission" date="2017-08" db="EMBL/GenBank/DDBJ databases">
        <title>Whole Genome Sequence of Sphingobium hydrophobicum C1: Insights into Adaption to the Electronic-waste Contaminated Sediment.</title>
        <authorList>
            <person name="Song D."/>
            <person name="Chen X."/>
            <person name="Xu M."/>
        </authorList>
    </citation>
    <scope>NUCLEOTIDE SEQUENCE [LARGE SCALE GENOMIC DNA]</scope>
    <source>
        <strain evidence="1 2">C1</strain>
    </source>
</reference>
<proteinExistence type="predicted"/>
<protein>
    <submittedName>
        <fullName evidence="1">Uncharacterized protein</fullName>
    </submittedName>
</protein>
<dbReference type="AlphaFoldDB" id="A0A249MW34"/>
<accession>A0A249MW34</accession>
<organism evidence="1 2">
    <name type="scientific">Sphingobium xenophagum</name>
    <dbReference type="NCBI Taxonomy" id="121428"/>
    <lineage>
        <taxon>Bacteria</taxon>
        <taxon>Pseudomonadati</taxon>
        <taxon>Pseudomonadota</taxon>
        <taxon>Alphaproteobacteria</taxon>
        <taxon>Sphingomonadales</taxon>
        <taxon>Sphingomonadaceae</taxon>
        <taxon>Sphingobium</taxon>
    </lineage>
</organism>
<gene>
    <name evidence="1" type="ORF">CJD35_13585</name>
</gene>
<dbReference type="RefSeq" id="WP_095687131.1">
    <property type="nucleotide sequence ID" value="NZ_CP022745.1"/>
</dbReference>